<reference evidence="3" key="1">
    <citation type="submission" date="2021-01" db="EMBL/GenBank/DDBJ databases">
        <title>Whole genome shotgun sequence of Virgisporangium ochraceum NBRC 16418.</title>
        <authorList>
            <person name="Komaki H."/>
            <person name="Tamura T."/>
        </authorList>
    </citation>
    <scope>NUCLEOTIDE SEQUENCE</scope>
    <source>
        <strain evidence="3">NBRC 16418</strain>
    </source>
</reference>
<dbReference type="InterPro" id="IPR047057">
    <property type="entry name" value="MerR_fam"/>
</dbReference>
<sequence>MVEELAHARTVPVNVRMKSSGLTIGELADRFGLATHVLRHWESKGLLAPRRVAGGQRRYTESDVTRVAMILIGKEAGFELGDLRTLLDGGDPRRHTDLLHRHLAALQERIDRAAAAKELIEHGLACPEPFDTCPHARQHIAAHIPG</sequence>
<dbReference type="GO" id="GO:0003677">
    <property type="term" value="F:DNA binding"/>
    <property type="evidence" value="ECO:0007669"/>
    <property type="project" value="UniProtKB-KW"/>
</dbReference>
<dbReference type="EMBL" id="BOPH01000036">
    <property type="protein sequence ID" value="GIJ68101.1"/>
    <property type="molecule type" value="Genomic_DNA"/>
</dbReference>
<dbReference type="SMART" id="SM00422">
    <property type="entry name" value="HTH_MERR"/>
    <property type="match status" value="1"/>
</dbReference>
<dbReference type="Gene3D" id="1.10.1660.10">
    <property type="match status" value="1"/>
</dbReference>
<dbReference type="Pfam" id="PF13411">
    <property type="entry name" value="MerR_1"/>
    <property type="match status" value="1"/>
</dbReference>
<comment type="caution">
    <text evidence="3">The sequence shown here is derived from an EMBL/GenBank/DDBJ whole genome shotgun (WGS) entry which is preliminary data.</text>
</comment>
<gene>
    <name evidence="3" type="ORF">Voc01_030180</name>
</gene>
<accession>A0A8J3ZQX9</accession>
<feature type="domain" description="HTH merR-type" evidence="2">
    <location>
        <begin position="21"/>
        <end position="89"/>
    </location>
</feature>
<evidence type="ECO:0000259" key="2">
    <source>
        <dbReference type="PROSITE" id="PS50937"/>
    </source>
</evidence>
<dbReference type="CDD" id="cd00592">
    <property type="entry name" value="HTH_MerR-like"/>
    <property type="match status" value="1"/>
</dbReference>
<dbReference type="InterPro" id="IPR000551">
    <property type="entry name" value="MerR-type_HTH_dom"/>
</dbReference>
<proteinExistence type="predicted"/>
<dbReference type="GO" id="GO:0003700">
    <property type="term" value="F:DNA-binding transcription factor activity"/>
    <property type="evidence" value="ECO:0007669"/>
    <property type="project" value="InterPro"/>
</dbReference>
<keyword evidence="4" id="KW-1185">Reference proteome</keyword>
<dbReference type="InterPro" id="IPR009061">
    <property type="entry name" value="DNA-bd_dom_put_sf"/>
</dbReference>
<dbReference type="PROSITE" id="PS50937">
    <property type="entry name" value="HTH_MERR_2"/>
    <property type="match status" value="1"/>
</dbReference>
<dbReference type="AlphaFoldDB" id="A0A8J3ZQX9"/>
<dbReference type="PANTHER" id="PTHR30204:SF97">
    <property type="entry name" value="MERR FAMILY REGULATORY PROTEIN"/>
    <property type="match status" value="1"/>
</dbReference>
<dbReference type="PRINTS" id="PR00040">
    <property type="entry name" value="HTHMERR"/>
</dbReference>
<evidence type="ECO:0000313" key="4">
    <source>
        <dbReference type="Proteomes" id="UP000635606"/>
    </source>
</evidence>
<keyword evidence="1" id="KW-0238">DNA-binding</keyword>
<dbReference type="SUPFAM" id="SSF46955">
    <property type="entry name" value="Putative DNA-binding domain"/>
    <property type="match status" value="1"/>
</dbReference>
<protein>
    <recommendedName>
        <fullName evidence="2">HTH merR-type domain-containing protein</fullName>
    </recommendedName>
</protein>
<evidence type="ECO:0000313" key="3">
    <source>
        <dbReference type="EMBL" id="GIJ68101.1"/>
    </source>
</evidence>
<dbReference type="Proteomes" id="UP000635606">
    <property type="component" value="Unassembled WGS sequence"/>
</dbReference>
<dbReference type="PANTHER" id="PTHR30204">
    <property type="entry name" value="REDOX-CYCLING DRUG-SENSING TRANSCRIPTIONAL ACTIVATOR SOXR"/>
    <property type="match status" value="1"/>
</dbReference>
<name>A0A8J3ZQX9_9ACTN</name>
<organism evidence="3 4">
    <name type="scientific">Virgisporangium ochraceum</name>
    <dbReference type="NCBI Taxonomy" id="65505"/>
    <lineage>
        <taxon>Bacteria</taxon>
        <taxon>Bacillati</taxon>
        <taxon>Actinomycetota</taxon>
        <taxon>Actinomycetes</taxon>
        <taxon>Micromonosporales</taxon>
        <taxon>Micromonosporaceae</taxon>
        <taxon>Virgisporangium</taxon>
    </lineage>
</organism>
<evidence type="ECO:0000256" key="1">
    <source>
        <dbReference type="ARBA" id="ARBA00023125"/>
    </source>
</evidence>